<evidence type="ECO:0000256" key="1">
    <source>
        <dbReference type="SAM" id="MobiDB-lite"/>
    </source>
</evidence>
<dbReference type="NCBIfam" id="NF033223">
    <property type="entry name" value="YHYH_alt"/>
    <property type="match status" value="1"/>
</dbReference>
<name>A0A931HA75_9SPHN</name>
<gene>
    <name evidence="3" type="ORF">I5E68_04435</name>
</gene>
<evidence type="ECO:0000259" key="2">
    <source>
        <dbReference type="SMART" id="SM00894"/>
    </source>
</evidence>
<evidence type="ECO:0000313" key="4">
    <source>
        <dbReference type="Proteomes" id="UP000617634"/>
    </source>
</evidence>
<dbReference type="SMART" id="SM00894">
    <property type="entry name" value="Excalibur"/>
    <property type="match status" value="1"/>
</dbReference>
<protein>
    <submittedName>
        <fullName evidence="3">Excalibur calcium-binding domain-containing protein</fullName>
    </submittedName>
</protein>
<proteinExistence type="predicted"/>
<accession>A0A931HA75</accession>
<evidence type="ECO:0000313" key="3">
    <source>
        <dbReference type="EMBL" id="MBH0112201.1"/>
    </source>
</evidence>
<feature type="region of interest" description="Disordered" evidence="1">
    <location>
        <begin position="1"/>
        <end position="35"/>
    </location>
</feature>
<organism evidence="3 4">
    <name type="scientific">Novosphingobium aureum</name>
    <dbReference type="NCBI Taxonomy" id="2792964"/>
    <lineage>
        <taxon>Bacteria</taxon>
        <taxon>Pseudomonadati</taxon>
        <taxon>Pseudomonadota</taxon>
        <taxon>Alphaproteobacteria</taxon>
        <taxon>Sphingomonadales</taxon>
        <taxon>Sphingomonadaceae</taxon>
        <taxon>Novosphingobium</taxon>
    </lineage>
</organism>
<dbReference type="InterPro" id="IPR008613">
    <property type="entry name" value="Excalibur_Ca-bd_domain"/>
</dbReference>
<dbReference type="Pfam" id="PF05901">
    <property type="entry name" value="Excalibur"/>
    <property type="match status" value="1"/>
</dbReference>
<comment type="caution">
    <text evidence="3">The sequence shown here is derived from an EMBL/GenBank/DDBJ whole genome shotgun (WGS) entry which is preliminary data.</text>
</comment>
<sequence length="151" mass="15615">MQAKSSWLLWPAPCAPGLDRRPIPGESSAMTSRSPFLPRSARASLLVLLASLGLATVAGPGLVPRASAHPGGLNAAGCHNNRKTGDYHCHRSASAPPPARRASGAGEGGSAYYANCTEARAAGAAPIRRGQPGYRSGLDRDNDGIACEWSR</sequence>
<feature type="compositionally biased region" description="Low complexity" evidence="1">
    <location>
        <begin position="124"/>
        <end position="133"/>
    </location>
</feature>
<dbReference type="EMBL" id="JADZGI010000001">
    <property type="protein sequence ID" value="MBH0112201.1"/>
    <property type="molecule type" value="Genomic_DNA"/>
</dbReference>
<dbReference type="InterPro" id="IPR047773">
    <property type="entry name" value="YHYH_dom_bact"/>
</dbReference>
<feature type="domain" description="Excalibur calcium-binding" evidence="2">
    <location>
        <begin position="112"/>
        <end position="148"/>
    </location>
</feature>
<feature type="region of interest" description="Disordered" evidence="1">
    <location>
        <begin position="86"/>
        <end position="107"/>
    </location>
</feature>
<feature type="region of interest" description="Disordered" evidence="1">
    <location>
        <begin position="124"/>
        <end position="151"/>
    </location>
</feature>
<keyword evidence="4" id="KW-1185">Reference proteome</keyword>
<dbReference type="Proteomes" id="UP000617634">
    <property type="component" value="Unassembled WGS sequence"/>
</dbReference>
<dbReference type="AlphaFoldDB" id="A0A931HA75"/>
<reference evidence="3" key="1">
    <citation type="submission" date="2020-11" db="EMBL/GenBank/DDBJ databases">
        <title>Novosphingobium aureum sp. nov., a marine bacterium isolated from sediment of a salt flat.</title>
        <authorList>
            <person name="Yoo Y."/>
            <person name="Kim J.-J."/>
        </authorList>
    </citation>
    <scope>NUCLEOTIDE SEQUENCE</scope>
    <source>
        <strain evidence="3">YJ-S2-02</strain>
    </source>
</reference>